<dbReference type="Proteomes" id="UP000190328">
    <property type="component" value="Unassembled WGS sequence"/>
</dbReference>
<dbReference type="RefSeq" id="WP_078806900.1">
    <property type="nucleotide sequence ID" value="NZ_FUXI01000008.1"/>
</dbReference>
<dbReference type="SUPFAM" id="SSF56801">
    <property type="entry name" value="Acetyl-CoA synthetase-like"/>
    <property type="match status" value="1"/>
</dbReference>
<name>A0A1T4M7E2_9ENTE</name>
<evidence type="ECO:0000259" key="8">
    <source>
        <dbReference type="Pfam" id="PF00501"/>
    </source>
</evidence>
<dbReference type="Gene3D" id="3.40.50.12780">
    <property type="entry name" value="N-terminal domain of ligase-like"/>
    <property type="match status" value="1"/>
</dbReference>
<dbReference type="Pfam" id="PF00501">
    <property type="entry name" value="AMP-binding"/>
    <property type="match status" value="1"/>
</dbReference>
<feature type="domain" description="AMP-binding enzyme C-terminal" evidence="9">
    <location>
        <begin position="410"/>
        <end position="488"/>
    </location>
</feature>
<gene>
    <name evidence="7" type="primary">dltA</name>
    <name evidence="10" type="ORF">SAMN02745116_00975</name>
</gene>
<keyword evidence="1 7" id="KW-0963">Cytoplasm</keyword>
<dbReference type="HAMAP" id="MF_00593">
    <property type="entry name" value="DltA"/>
    <property type="match status" value="1"/>
</dbReference>
<dbReference type="UniPathway" id="UPA00556"/>
<sequence>MLNIIEKIDYWGEATPEAPCFVESGKEYSYKQLKNLSDKIAKTILAKGYPKEPIVVYGENNFEALACFLGCVKSGHAYIPIEAHTPLERVKTIVEVSEPVAVIALSEWTIETVYPVLTMTDLESENSEKITNATFVKNDENFYLIYTSGTTGVPKGVQISHDNLLSFVSWMRSDFSIPDSIRYLSQAPFSFDLSVMSIYPALYSGSTLMALTREETINYKTLFETLPTLHVNAWVSTPSFMDICLMDKNFHAENYPEMTDFLFCGEELTNKTARTLKERFPNATIWNTYGPTEATVAITKVEITNEILEEYPRLPIGVAKSDIEIQILDNEGNLLPANETGEIVLIGASVSKGYFKNEEKTEQAFYKAGERQAYRTGDAGFLDEKGQLFYRGRMDFQVKLNGYRIEIQDIESHLLQVPLVKQAVVLPEMQDFKVKRLAAVVVAGEHEFEKEFQLTKAIQQDLRERVMDYMVPARFIYVEEFPLTQNGKIDRKALERGVL</sequence>
<dbReference type="AlphaFoldDB" id="A0A1T4M7E2"/>
<feature type="binding site" evidence="7">
    <location>
        <position position="378"/>
    </location>
    <ligand>
        <name>ATP</name>
        <dbReference type="ChEBI" id="CHEBI:30616"/>
    </ligand>
</feature>
<protein>
    <recommendedName>
        <fullName evidence="7">D-alanine--D-alanyl carrier protein ligase</fullName>
        <shortName evidence="7">DCL</shortName>
        <ecNumber evidence="7">6.2.1.54</ecNumber>
    </recommendedName>
    <alternativeName>
        <fullName evidence="7">D-alanine--poly(phosphoribitol) ligase subunit 1</fullName>
    </alternativeName>
    <alternativeName>
        <fullName evidence="7">D-alanine-activating enzyme</fullName>
        <shortName evidence="7">DAE</shortName>
    </alternativeName>
</protein>
<dbReference type="InterPro" id="IPR020845">
    <property type="entry name" value="AMP-binding_CS"/>
</dbReference>
<dbReference type="InterPro" id="IPR044507">
    <property type="entry name" value="DltA-like"/>
</dbReference>
<evidence type="ECO:0000256" key="5">
    <source>
        <dbReference type="ARBA" id="ARBA00054605"/>
    </source>
</evidence>
<dbReference type="FunFam" id="3.30.300.30:FF:000012">
    <property type="entry name" value="D-alanine--D-alanyl carrier protein ligase"/>
    <property type="match status" value="1"/>
</dbReference>
<dbReference type="EC" id="6.2.1.54" evidence="7"/>
<dbReference type="InterPro" id="IPR045851">
    <property type="entry name" value="AMP-bd_C_sf"/>
</dbReference>
<evidence type="ECO:0000256" key="2">
    <source>
        <dbReference type="ARBA" id="ARBA00022598"/>
    </source>
</evidence>
<keyword evidence="2 7" id="KW-0436">Ligase</keyword>
<comment type="subcellular location">
    <subcellularLocation>
        <location evidence="7">Cytoplasm</location>
    </subcellularLocation>
</comment>
<dbReference type="NCBIfam" id="TIGR01734">
    <property type="entry name" value="D-ala-DACP-lig"/>
    <property type="match status" value="1"/>
</dbReference>
<dbReference type="PANTHER" id="PTHR45398">
    <property type="match status" value="1"/>
</dbReference>
<dbReference type="PANTHER" id="PTHR45398:SF1">
    <property type="entry name" value="ENZYME, PUTATIVE (JCVI)-RELATED"/>
    <property type="match status" value="1"/>
</dbReference>
<keyword evidence="4 7" id="KW-0067">ATP-binding</keyword>
<evidence type="ECO:0000259" key="9">
    <source>
        <dbReference type="Pfam" id="PF13193"/>
    </source>
</evidence>
<feature type="binding site" evidence="7">
    <location>
        <begin position="390"/>
        <end position="393"/>
    </location>
    <ligand>
        <name>ATP</name>
        <dbReference type="ChEBI" id="CHEBI:30616"/>
    </ligand>
</feature>
<dbReference type="EMBL" id="FUXI01000008">
    <property type="protein sequence ID" value="SJZ62634.1"/>
    <property type="molecule type" value="Genomic_DNA"/>
</dbReference>
<dbReference type="InterPro" id="IPR010071">
    <property type="entry name" value="AA_adenyl_dom"/>
</dbReference>
<feature type="binding site" evidence="7">
    <location>
        <begin position="147"/>
        <end position="148"/>
    </location>
    <ligand>
        <name>ATP</name>
        <dbReference type="ChEBI" id="CHEBI:30616"/>
    </ligand>
</feature>
<feature type="binding site" evidence="7">
    <location>
        <begin position="287"/>
        <end position="292"/>
    </location>
    <ligand>
        <name>ATP</name>
        <dbReference type="ChEBI" id="CHEBI:30616"/>
    </ligand>
</feature>
<dbReference type="GO" id="GO:0047473">
    <property type="term" value="F:D-alanine [D-alanyl carrier protein] ligase activity"/>
    <property type="evidence" value="ECO:0007669"/>
    <property type="project" value="UniProtKB-UniRule"/>
</dbReference>
<evidence type="ECO:0000256" key="7">
    <source>
        <dbReference type="HAMAP-Rule" id="MF_00593"/>
    </source>
</evidence>
<dbReference type="InterPro" id="IPR042099">
    <property type="entry name" value="ANL_N_sf"/>
</dbReference>
<dbReference type="Gene3D" id="3.30.300.30">
    <property type="match status" value="1"/>
</dbReference>
<keyword evidence="3 7" id="KW-0547">Nucleotide-binding</keyword>
<evidence type="ECO:0000256" key="3">
    <source>
        <dbReference type="ARBA" id="ARBA00022741"/>
    </source>
</evidence>
<dbReference type="NCBIfam" id="TIGR01733">
    <property type="entry name" value="AA-adenyl-dom"/>
    <property type="match status" value="1"/>
</dbReference>
<dbReference type="GO" id="GO:0070395">
    <property type="term" value="P:lipoteichoic acid biosynthetic process"/>
    <property type="evidence" value="ECO:0007669"/>
    <property type="project" value="UniProtKB-UniRule"/>
</dbReference>
<dbReference type="OrthoDB" id="9765680at2"/>
<feature type="binding site" evidence="7">
    <location>
        <position position="488"/>
    </location>
    <ligand>
        <name>ATP</name>
        <dbReference type="ChEBI" id="CHEBI:30616"/>
    </ligand>
</feature>
<comment type="catalytic activity">
    <reaction evidence="7">
        <text>holo-[D-alanyl-carrier protein] + D-alanine + ATP = D-alanyl-[D-alanyl-carrier protein] + AMP + diphosphate</text>
        <dbReference type="Rhea" id="RHEA:55132"/>
        <dbReference type="Rhea" id="RHEA-COMP:14102"/>
        <dbReference type="Rhea" id="RHEA-COMP:14103"/>
        <dbReference type="ChEBI" id="CHEBI:30616"/>
        <dbReference type="ChEBI" id="CHEBI:33019"/>
        <dbReference type="ChEBI" id="CHEBI:57416"/>
        <dbReference type="ChEBI" id="CHEBI:64479"/>
        <dbReference type="ChEBI" id="CHEBI:138620"/>
        <dbReference type="ChEBI" id="CHEBI:456215"/>
        <dbReference type="EC" id="6.2.1.54"/>
    </reaction>
</comment>
<feature type="domain" description="AMP-dependent synthetase/ligase" evidence="8">
    <location>
        <begin position="11"/>
        <end position="355"/>
    </location>
</feature>
<organism evidence="10 11">
    <name type="scientific">Pilibacter termitis</name>
    <dbReference type="NCBI Taxonomy" id="263852"/>
    <lineage>
        <taxon>Bacteria</taxon>
        <taxon>Bacillati</taxon>
        <taxon>Bacillota</taxon>
        <taxon>Bacilli</taxon>
        <taxon>Lactobacillales</taxon>
        <taxon>Enterococcaceae</taxon>
        <taxon>Pilibacter</taxon>
    </lineage>
</organism>
<evidence type="ECO:0000313" key="10">
    <source>
        <dbReference type="EMBL" id="SJZ62634.1"/>
    </source>
</evidence>
<evidence type="ECO:0000256" key="1">
    <source>
        <dbReference type="ARBA" id="ARBA00022490"/>
    </source>
</evidence>
<evidence type="ECO:0000256" key="4">
    <source>
        <dbReference type="ARBA" id="ARBA00022840"/>
    </source>
</evidence>
<dbReference type="InterPro" id="IPR025110">
    <property type="entry name" value="AMP-bd_C"/>
</dbReference>
<comment type="pathway">
    <text evidence="7">Cell wall biogenesis; lipoteichoic acid biosynthesis.</text>
</comment>
<dbReference type="GO" id="GO:0005524">
    <property type="term" value="F:ATP binding"/>
    <property type="evidence" value="ECO:0007669"/>
    <property type="project" value="UniProtKB-KW"/>
</dbReference>
<evidence type="ECO:0000313" key="11">
    <source>
        <dbReference type="Proteomes" id="UP000190328"/>
    </source>
</evidence>
<keyword evidence="11" id="KW-1185">Reference proteome</keyword>
<dbReference type="PROSITE" id="PS00455">
    <property type="entry name" value="AMP_BINDING"/>
    <property type="match status" value="1"/>
</dbReference>
<dbReference type="InterPro" id="IPR000873">
    <property type="entry name" value="AMP-dep_synth/lig_dom"/>
</dbReference>
<comment type="similarity">
    <text evidence="6 7">Belongs to the ATP-dependent AMP-binding enzyme family. DltA subfamily.</text>
</comment>
<feature type="binding site" evidence="7">
    <location>
        <position position="296"/>
    </location>
    <ligand>
        <name>D-alanine</name>
        <dbReference type="ChEBI" id="CHEBI:57416"/>
    </ligand>
</feature>
<dbReference type="InterPro" id="IPR010072">
    <property type="entry name" value="DltA"/>
</dbReference>
<dbReference type="CDD" id="cd05945">
    <property type="entry name" value="DltA"/>
    <property type="match status" value="1"/>
</dbReference>
<dbReference type="STRING" id="263852.SAMN02745116_00975"/>
<comment type="function">
    <text evidence="5 7">Catalyzes the first step in the D-alanylation of lipoteichoic acid (LTA), the activation of D-alanine and its transfer onto the D-alanyl carrier protein (Dcp) DltC. In an ATP-dependent two-step reaction, forms a high energy D-alanyl-AMP intermediate, followed by transfer of the D-alanyl residue as a thiol ester to the phosphopantheinyl prosthetic group of the Dcp. D-alanylation of LTA plays an important role in modulating the properties of the cell wall in Gram-positive bacteria, influencing the net charge of the cell wall.</text>
</comment>
<dbReference type="GO" id="GO:0005737">
    <property type="term" value="C:cytoplasm"/>
    <property type="evidence" value="ECO:0007669"/>
    <property type="project" value="UniProtKB-SubCell"/>
</dbReference>
<dbReference type="NCBIfam" id="NF003417">
    <property type="entry name" value="PRK04813.1"/>
    <property type="match status" value="1"/>
</dbReference>
<feature type="binding site" evidence="7">
    <location>
        <position position="488"/>
    </location>
    <ligand>
        <name>D-alanine</name>
        <dbReference type="ChEBI" id="CHEBI:57416"/>
    </ligand>
</feature>
<feature type="binding site" evidence="7">
    <location>
        <position position="192"/>
    </location>
    <ligand>
        <name>D-alanine</name>
        <dbReference type="ChEBI" id="CHEBI:57416"/>
    </ligand>
</feature>
<reference evidence="10 11" key="1">
    <citation type="submission" date="2017-02" db="EMBL/GenBank/DDBJ databases">
        <authorList>
            <person name="Peterson S.W."/>
        </authorList>
    </citation>
    <scope>NUCLEOTIDE SEQUENCE [LARGE SCALE GENOMIC DNA]</scope>
    <source>
        <strain evidence="10 11">ATCC BAA-1030</strain>
    </source>
</reference>
<accession>A0A1T4M7E2</accession>
<evidence type="ECO:0000256" key="6">
    <source>
        <dbReference type="ARBA" id="ARBA00061336"/>
    </source>
</evidence>
<proteinExistence type="inferred from homology"/>
<dbReference type="Pfam" id="PF13193">
    <property type="entry name" value="AMP-binding_C"/>
    <property type="match status" value="1"/>
</dbReference>